<reference evidence="6" key="1">
    <citation type="submission" date="2023-06" db="EMBL/GenBank/DDBJ databases">
        <title>Conoideocrella luteorostrata (Hypocreales: Clavicipitaceae), a potential biocontrol fungus for elongate hemlock scale in United States Christmas tree production areas.</title>
        <authorList>
            <person name="Barrett H."/>
            <person name="Lovett B."/>
            <person name="Macias A.M."/>
            <person name="Stajich J.E."/>
            <person name="Kasson M.T."/>
        </authorList>
    </citation>
    <scope>NUCLEOTIDE SEQUENCE</scope>
    <source>
        <strain evidence="6">ARSEF 14590</strain>
    </source>
</reference>
<protein>
    <submittedName>
        <fullName evidence="6">Uncharacterized protein</fullName>
    </submittedName>
</protein>
<evidence type="ECO:0000256" key="2">
    <source>
        <dbReference type="ARBA" id="ARBA00022857"/>
    </source>
</evidence>
<evidence type="ECO:0000313" key="7">
    <source>
        <dbReference type="Proteomes" id="UP001251528"/>
    </source>
</evidence>
<dbReference type="PRINTS" id="PR00081">
    <property type="entry name" value="GDHRDH"/>
</dbReference>
<dbReference type="SUPFAM" id="SSF51735">
    <property type="entry name" value="NAD(P)-binding Rossmann-fold domains"/>
    <property type="match status" value="1"/>
</dbReference>
<dbReference type="Gene3D" id="3.40.50.720">
    <property type="entry name" value="NAD(P)-binding Rossmann-like Domain"/>
    <property type="match status" value="1"/>
</dbReference>
<dbReference type="PROSITE" id="PS00061">
    <property type="entry name" value="ADH_SHORT"/>
    <property type="match status" value="1"/>
</dbReference>
<dbReference type="GO" id="GO:0016020">
    <property type="term" value="C:membrane"/>
    <property type="evidence" value="ECO:0007669"/>
    <property type="project" value="TreeGrafter"/>
</dbReference>
<dbReference type="CDD" id="cd05233">
    <property type="entry name" value="SDR_c"/>
    <property type="match status" value="1"/>
</dbReference>
<keyword evidence="3" id="KW-0560">Oxidoreductase</keyword>
<dbReference type="PANTHER" id="PTHR44196:SF1">
    <property type="entry name" value="DEHYDROGENASE_REDUCTASE SDR FAMILY MEMBER 7B"/>
    <property type="match status" value="1"/>
</dbReference>
<organism evidence="6 7">
    <name type="scientific">Conoideocrella luteorostrata</name>
    <dbReference type="NCBI Taxonomy" id="1105319"/>
    <lineage>
        <taxon>Eukaryota</taxon>
        <taxon>Fungi</taxon>
        <taxon>Dikarya</taxon>
        <taxon>Ascomycota</taxon>
        <taxon>Pezizomycotina</taxon>
        <taxon>Sordariomycetes</taxon>
        <taxon>Hypocreomycetidae</taxon>
        <taxon>Hypocreales</taxon>
        <taxon>Clavicipitaceae</taxon>
        <taxon>Conoideocrella</taxon>
    </lineage>
</organism>
<proteinExistence type="inferred from homology"/>
<dbReference type="InterPro" id="IPR002347">
    <property type="entry name" value="SDR_fam"/>
</dbReference>
<dbReference type="PIRSF" id="PIRSF000126">
    <property type="entry name" value="11-beta-HSD1"/>
    <property type="match status" value="1"/>
</dbReference>
<keyword evidence="7" id="KW-1185">Reference proteome</keyword>
<comment type="caution">
    <text evidence="6">The sequence shown here is derived from an EMBL/GenBank/DDBJ whole genome shotgun (WGS) entry which is preliminary data.</text>
</comment>
<dbReference type="InterPro" id="IPR020904">
    <property type="entry name" value="Sc_DH/Rdtase_CS"/>
</dbReference>
<dbReference type="PANTHER" id="PTHR44196">
    <property type="entry name" value="DEHYDROGENASE/REDUCTASE SDR FAMILY MEMBER 7B"/>
    <property type="match status" value="1"/>
</dbReference>
<accession>A0AAJ0CLR5</accession>
<dbReference type="GO" id="GO:0016491">
    <property type="term" value="F:oxidoreductase activity"/>
    <property type="evidence" value="ECO:0007669"/>
    <property type="project" value="UniProtKB-KW"/>
</dbReference>
<dbReference type="Pfam" id="PF00106">
    <property type="entry name" value="adh_short"/>
    <property type="match status" value="1"/>
</dbReference>
<dbReference type="PRINTS" id="PR00080">
    <property type="entry name" value="SDRFAMILY"/>
</dbReference>
<sequence length="277" mass="29903">MNPERVGPSLNGQVALITGAGRGIGKAISLAFARAGANVVCLARSISQIEEVVQEIRRSNLPDAIAISADVSRGSDLREAVARVTEKFGKIDILVNNAGVDRVGSLQYEHDFQAWWQVFEVNMKGPAALIHLVLPGMLDRDRGTIINIGSRNAISNHPFMTAYSASKTALLRFNQCLGLELKGSKVCTFYLHPGHVATSLMNGSFDTTEAAKIPRLKTMLDSMHATMENSDPKGAELAAKSAVMLASVREAYLLNGLYIDAQQDLSEILSLAQTNDH</sequence>
<evidence type="ECO:0000256" key="5">
    <source>
        <dbReference type="RuleBase" id="RU000363"/>
    </source>
</evidence>
<evidence type="ECO:0000256" key="3">
    <source>
        <dbReference type="ARBA" id="ARBA00023002"/>
    </source>
</evidence>
<gene>
    <name evidence="6" type="ORF">QQS21_008152</name>
</gene>
<evidence type="ECO:0000256" key="1">
    <source>
        <dbReference type="ARBA" id="ARBA00006484"/>
    </source>
</evidence>
<keyword evidence="2" id="KW-0521">NADP</keyword>
<evidence type="ECO:0000313" key="6">
    <source>
        <dbReference type="EMBL" id="KAK2594153.1"/>
    </source>
</evidence>
<dbReference type="InterPro" id="IPR036291">
    <property type="entry name" value="NAD(P)-bd_dom_sf"/>
</dbReference>
<evidence type="ECO:0000256" key="4">
    <source>
        <dbReference type="ARBA" id="ARBA00037096"/>
    </source>
</evidence>
<comment type="function">
    <text evidence="4">Putative oxidoreductase.</text>
</comment>
<dbReference type="Proteomes" id="UP001251528">
    <property type="component" value="Unassembled WGS sequence"/>
</dbReference>
<name>A0AAJ0CLR5_9HYPO</name>
<comment type="similarity">
    <text evidence="1 5">Belongs to the short-chain dehydrogenases/reductases (SDR) family.</text>
</comment>
<dbReference type="AlphaFoldDB" id="A0AAJ0CLR5"/>
<dbReference type="EMBL" id="JASWJB010000179">
    <property type="protein sequence ID" value="KAK2594153.1"/>
    <property type="molecule type" value="Genomic_DNA"/>
</dbReference>